<sequence>MVLSIVELSELQDQIVNRLPDEILAILVKLNRTGRLKEWLDMMNMSDLLQGEDEFYSYKHGKIVVIGGNKVKEDVLLGVAKKHGHEKSRFEFCLDYNQI</sequence>
<gene>
    <name evidence="1" type="ORF">MOZ64_04670</name>
</gene>
<comment type="caution">
    <text evidence="1">The sequence shown here is derived from an EMBL/GenBank/DDBJ whole genome shotgun (WGS) entry which is preliminary data.</text>
</comment>
<organism evidence="1 2">
    <name type="scientific">Absicoccus intestinalis</name>
    <dbReference type="NCBI Taxonomy" id="2926319"/>
    <lineage>
        <taxon>Bacteria</taxon>
        <taxon>Bacillati</taxon>
        <taxon>Bacillota</taxon>
        <taxon>Erysipelotrichia</taxon>
        <taxon>Erysipelotrichales</taxon>
        <taxon>Erysipelotrichaceae</taxon>
        <taxon>Absicoccus</taxon>
    </lineage>
</organism>
<dbReference type="Proteomes" id="UP001285244">
    <property type="component" value="Unassembled WGS sequence"/>
</dbReference>
<evidence type="ECO:0000313" key="2">
    <source>
        <dbReference type="Proteomes" id="UP001285244"/>
    </source>
</evidence>
<keyword evidence="2" id="KW-1185">Reference proteome</keyword>
<evidence type="ECO:0000313" key="1">
    <source>
        <dbReference type="EMBL" id="MDX8417134.1"/>
    </source>
</evidence>
<accession>A0ABU4WNY9</accession>
<dbReference type="RefSeq" id="WP_320325428.1">
    <property type="nucleotide sequence ID" value="NZ_JALBUS010000005.1"/>
</dbReference>
<protein>
    <submittedName>
        <fullName evidence="1">Uncharacterized protein</fullName>
    </submittedName>
</protein>
<proteinExistence type="predicted"/>
<name>A0ABU4WNY9_9FIRM</name>
<reference evidence="1 2" key="1">
    <citation type="submission" date="2022-03" db="EMBL/GenBank/DDBJ databases">
        <title>Novel taxa within the pig intestine.</title>
        <authorList>
            <person name="Wylensek D."/>
            <person name="Bishof K."/>
            <person name="Afrizal A."/>
            <person name="Clavel T."/>
        </authorList>
    </citation>
    <scope>NUCLEOTIDE SEQUENCE [LARGE SCALE GENOMIC DNA]</scope>
    <source>
        <strain evidence="1 2">Cla-KB-P134</strain>
    </source>
</reference>
<dbReference type="EMBL" id="JALBUS010000005">
    <property type="protein sequence ID" value="MDX8417134.1"/>
    <property type="molecule type" value="Genomic_DNA"/>
</dbReference>